<keyword evidence="1" id="KW-0812">Transmembrane</keyword>
<keyword evidence="1" id="KW-1133">Transmembrane helix</keyword>
<dbReference type="RefSeq" id="WP_108826245.1">
    <property type="nucleotide sequence ID" value="NZ_CP023004.1"/>
</dbReference>
<dbReference type="OrthoDB" id="181223at2"/>
<gene>
    <name evidence="3" type="ORF">CKA38_14725</name>
</gene>
<evidence type="ECO:0000313" key="3">
    <source>
        <dbReference type="EMBL" id="AWI10343.1"/>
    </source>
</evidence>
<feature type="chain" id="PRO_5015879054" evidence="2">
    <location>
        <begin position="24"/>
        <end position="404"/>
    </location>
</feature>
<evidence type="ECO:0000313" key="4">
    <source>
        <dbReference type="Proteomes" id="UP000244896"/>
    </source>
</evidence>
<sequence>MKRLAPFALFAALFCLFVGPLLGAVLPAATTTAPPADKSPAGTISSTITTITGIAISPLLGTGVYGAYKYVRASDEDRAKLAWYAQPAFFIPALLIALACAFKDTLGAVLPAGWKKPLDILETVENKASGLVAAGAVVPFTMDSLRGLVAEYAAPAPGATESTGLAMMNLAAIDFSWLLNILTVPLGIAVFAVVWMASHAINVLILLSPWGAIDAALKSARTALLGLITVTATLDPKIAAIMSVAVIIISYFVAGWSFRLMIFGTAFTWDYFTFRKYRFKVNASANKVFSGAHLEKVPLRTFGRLINEPETGGLRFAFKPWLVMPERSVEVKLKEPFVGRGLFFSSVRDGEYTLFLLPPRYRGHEEEVVKTYNLSGGVKDAGLLKAWSSMRELFGGSATKTQVT</sequence>
<feature type="signal peptide" evidence="2">
    <location>
        <begin position="1"/>
        <end position="23"/>
    </location>
</feature>
<feature type="transmembrane region" description="Helical" evidence="1">
    <location>
        <begin position="47"/>
        <end position="68"/>
    </location>
</feature>
<protein>
    <submittedName>
        <fullName evidence="3">Uncharacterized protein</fullName>
    </submittedName>
</protein>
<proteinExistence type="predicted"/>
<keyword evidence="2" id="KW-0732">Signal</keyword>
<accession>A0A2U8E646</accession>
<dbReference type="KEGG" id="elut:CKA38_14725"/>
<dbReference type="AlphaFoldDB" id="A0A2U8E646"/>
<feature type="transmembrane region" description="Helical" evidence="1">
    <location>
        <begin position="177"/>
        <end position="210"/>
    </location>
</feature>
<keyword evidence="4" id="KW-1185">Reference proteome</keyword>
<dbReference type="EMBL" id="CP023004">
    <property type="protein sequence ID" value="AWI10343.1"/>
    <property type="molecule type" value="Genomic_DNA"/>
</dbReference>
<feature type="transmembrane region" description="Helical" evidence="1">
    <location>
        <begin position="222"/>
        <end position="250"/>
    </location>
</feature>
<organism evidence="3 4">
    <name type="scientific">Ereboglobus luteus</name>
    <dbReference type="NCBI Taxonomy" id="1796921"/>
    <lineage>
        <taxon>Bacteria</taxon>
        <taxon>Pseudomonadati</taxon>
        <taxon>Verrucomicrobiota</taxon>
        <taxon>Opitutia</taxon>
        <taxon>Opitutales</taxon>
        <taxon>Opitutaceae</taxon>
        <taxon>Ereboglobus</taxon>
    </lineage>
</organism>
<evidence type="ECO:0000256" key="1">
    <source>
        <dbReference type="SAM" id="Phobius"/>
    </source>
</evidence>
<evidence type="ECO:0000256" key="2">
    <source>
        <dbReference type="SAM" id="SignalP"/>
    </source>
</evidence>
<dbReference type="Proteomes" id="UP000244896">
    <property type="component" value="Chromosome"/>
</dbReference>
<keyword evidence="1" id="KW-0472">Membrane</keyword>
<reference evidence="3 4" key="1">
    <citation type="journal article" date="2018" name="Syst. Appl. Microbiol.">
        <title>Ereboglobus luteus gen. nov. sp. nov. from cockroach guts, and new insights into the oxygen relationship of the genera Opitutus and Didymococcus (Verrucomicrobia: Opitutaceae).</title>
        <authorList>
            <person name="Tegtmeier D."/>
            <person name="Belitz A."/>
            <person name="Radek R."/>
            <person name="Heimerl T."/>
            <person name="Brune A."/>
        </authorList>
    </citation>
    <scope>NUCLEOTIDE SEQUENCE [LARGE SCALE GENOMIC DNA]</scope>
    <source>
        <strain evidence="3 4">Ho45</strain>
    </source>
</reference>
<name>A0A2U8E646_9BACT</name>